<dbReference type="PROSITE" id="PS51473">
    <property type="entry name" value="GNK2"/>
    <property type="match status" value="1"/>
</dbReference>
<keyword evidence="3" id="KW-1133">Transmembrane helix</keyword>
<gene>
    <name evidence="6" type="ORF">LTRI10_LOCUS32325</name>
    <name evidence="5" type="ORF">LTRI10_LOCUS5799</name>
</gene>
<evidence type="ECO:0000256" key="1">
    <source>
        <dbReference type="ARBA" id="ARBA00022729"/>
    </source>
</evidence>
<feature type="transmembrane region" description="Helical" evidence="3">
    <location>
        <begin position="12"/>
        <end position="29"/>
    </location>
</feature>
<evidence type="ECO:0000259" key="4">
    <source>
        <dbReference type="PROSITE" id="PS51473"/>
    </source>
</evidence>
<dbReference type="AlphaFoldDB" id="A0AAV2F055"/>
<accession>A0AAV2F055</accession>
<proteinExistence type="predicted"/>
<dbReference type="Proteomes" id="UP001497516">
    <property type="component" value="Chromosome 1"/>
</dbReference>
<sequence>MGYYYSSYPSAAPMIFIITLLVGFLSAATSHKKICSTVRVDDPTTFSGFVDQALKILVVFTSYPPVQGKPTGRVVTFPPMSPRGAVEGRSTCEDGVIGAACNRCLAHHARHLQKCKNFTSGGSAYEGLCDLEFHQI</sequence>
<dbReference type="EMBL" id="OZ034813">
    <property type="protein sequence ID" value="CAL1358230.1"/>
    <property type="molecule type" value="Genomic_DNA"/>
</dbReference>
<protein>
    <recommendedName>
        <fullName evidence="4">Gnk2-homologous domain-containing protein</fullName>
    </recommendedName>
</protein>
<keyword evidence="3" id="KW-0812">Transmembrane</keyword>
<evidence type="ECO:0000256" key="2">
    <source>
        <dbReference type="ARBA" id="ARBA00022737"/>
    </source>
</evidence>
<evidence type="ECO:0000313" key="5">
    <source>
        <dbReference type="EMBL" id="CAL1358230.1"/>
    </source>
</evidence>
<reference evidence="6 7" key="1">
    <citation type="submission" date="2024-04" db="EMBL/GenBank/DDBJ databases">
        <authorList>
            <person name="Fracassetti M."/>
        </authorList>
    </citation>
    <scope>NUCLEOTIDE SEQUENCE [LARGE SCALE GENOMIC DNA]</scope>
</reference>
<feature type="domain" description="Gnk2-homologous" evidence="4">
    <location>
        <begin position="28"/>
        <end position="136"/>
    </location>
</feature>
<evidence type="ECO:0000313" key="6">
    <source>
        <dbReference type="EMBL" id="CAL1391616.1"/>
    </source>
</evidence>
<organism evidence="6 7">
    <name type="scientific">Linum trigynum</name>
    <dbReference type="NCBI Taxonomy" id="586398"/>
    <lineage>
        <taxon>Eukaryota</taxon>
        <taxon>Viridiplantae</taxon>
        <taxon>Streptophyta</taxon>
        <taxon>Embryophyta</taxon>
        <taxon>Tracheophyta</taxon>
        <taxon>Spermatophyta</taxon>
        <taxon>Magnoliopsida</taxon>
        <taxon>eudicotyledons</taxon>
        <taxon>Gunneridae</taxon>
        <taxon>Pentapetalae</taxon>
        <taxon>rosids</taxon>
        <taxon>fabids</taxon>
        <taxon>Malpighiales</taxon>
        <taxon>Linaceae</taxon>
        <taxon>Linum</taxon>
    </lineage>
</organism>
<dbReference type="EMBL" id="OZ034819">
    <property type="protein sequence ID" value="CAL1391616.1"/>
    <property type="molecule type" value="Genomic_DNA"/>
</dbReference>
<evidence type="ECO:0000313" key="7">
    <source>
        <dbReference type="Proteomes" id="UP001497516"/>
    </source>
</evidence>
<evidence type="ECO:0000256" key="3">
    <source>
        <dbReference type="SAM" id="Phobius"/>
    </source>
</evidence>
<keyword evidence="1" id="KW-0732">Signal</keyword>
<name>A0AAV2F055_9ROSI</name>
<dbReference type="InterPro" id="IPR002902">
    <property type="entry name" value="GNK2"/>
</dbReference>
<dbReference type="InterPro" id="IPR038408">
    <property type="entry name" value="GNK2_sf"/>
</dbReference>
<keyword evidence="2" id="KW-0677">Repeat</keyword>
<keyword evidence="3" id="KW-0472">Membrane</keyword>
<keyword evidence="7" id="KW-1185">Reference proteome</keyword>
<dbReference type="Proteomes" id="UP001497516">
    <property type="component" value="Chromosome 6"/>
</dbReference>
<dbReference type="Gene3D" id="3.30.430.20">
    <property type="entry name" value="Gnk2 domain, C-X8-C-X2-C motif"/>
    <property type="match status" value="1"/>
</dbReference>